<organism evidence="1 2">
    <name type="scientific">Xylaria curta</name>
    <dbReference type="NCBI Taxonomy" id="42375"/>
    <lineage>
        <taxon>Eukaryota</taxon>
        <taxon>Fungi</taxon>
        <taxon>Dikarya</taxon>
        <taxon>Ascomycota</taxon>
        <taxon>Pezizomycotina</taxon>
        <taxon>Sordariomycetes</taxon>
        <taxon>Xylariomycetidae</taxon>
        <taxon>Xylariales</taxon>
        <taxon>Xylariaceae</taxon>
        <taxon>Xylaria</taxon>
    </lineage>
</organism>
<reference evidence="1" key="1">
    <citation type="submission" date="2022-10" db="EMBL/GenBank/DDBJ databases">
        <title>Genome Sequence of Xylaria curta.</title>
        <authorList>
            <person name="Buettner E."/>
        </authorList>
    </citation>
    <scope>NUCLEOTIDE SEQUENCE</scope>
    <source>
        <strain evidence="1">Babe10</strain>
    </source>
</reference>
<sequence>MNLVKRAVASSRDPLLDPQANSSRRLPLSDGGLALLSLGGAKGCAARGLLLPILGLLRLTSAIAAAAWAGGDPNSTTVSLSSLIPPEPDPVRTISSPAFAGRVGDVSKTGLYRSLSLVESSSPL</sequence>
<evidence type="ECO:0000313" key="1">
    <source>
        <dbReference type="EMBL" id="KAJ2977584.1"/>
    </source>
</evidence>
<comment type="caution">
    <text evidence="1">The sequence shown here is derived from an EMBL/GenBank/DDBJ whole genome shotgun (WGS) entry which is preliminary data.</text>
</comment>
<dbReference type="EMBL" id="JAPDGR010002114">
    <property type="protein sequence ID" value="KAJ2977584.1"/>
    <property type="molecule type" value="Genomic_DNA"/>
</dbReference>
<name>A0ACC1NF84_9PEZI</name>
<protein>
    <submittedName>
        <fullName evidence="1">Uncharacterized protein</fullName>
    </submittedName>
</protein>
<proteinExistence type="predicted"/>
<gene>
    <name evidence="1" type="ORF">NUW58_g7765</name>
</gene>
<dbReference type="Proteomes" id="UP001143856">
    <property type="component" value="Unassembled WGS sequence"/>
</dbReference>
<keyword evidence="2" id="KW-1185">Reference proteome</keyword>
<evidence type="ECO:0000313" key="2">
    <source>
        <dbReference type="Proteomes" id="UP001143856"/>
    </source>
</evidence>
<accession>A0ACC1NF84</accession>